<evidence type="ECO:0000313" key="2">
    <source>
        <dbReference type="Proteomes" id="UP001152795"/>
    </source>
</evidence>
<evidence type="ECO:0000313" key="1">
    <source>
        <dbReference type="EMBL" id="CAB4040987.1"/>
    </source>
</evidence>
<name>A0A6S7K8G3_PARCT</name>
<dbReference type="AlphaFoldDB" id="A0A6S7K8G3"/>
<organism evidence="1 2">
    <name type="scientific">Paramuricea clavata</name>
    <name type="common">Red gorgonian</name>
    <name type="synonym">Violescent sea-whip</name>
    <dbReference type="NCBI Taxonomy" id="317549"/>
    <lineage>
        <taxon>Eukaryota</taxon>
        <taxon>Metazoa</taxon>
        <taxon>Cnidaria</taxon>
        <taxon>Anthozoa</taxon>
        <taxon>Octocorallia</taxon>
        <taxon>Malacalcyonacea</taxon>
        <taxon>Plexauridae</taxon>
        <taxon>Paramuricea</taxon>
    </lineage>
</organism>
<keyword evidence="2" id="KW-1185">Reference proteome</keyword>
<protein>
    <submittedName>
        <fullName evidence="1">Uncharacterized protein</fullName>
    </submittedName>
</protein>
<accession>A0A6S7K8G3</accession>
<dbReference type="EMBL" id="CACRXK020027581">
    <property type="protein sequence ID" value="CAB4040987.1"/>
    <property type="molecule type" value="Genomic_DNA"/>
</dbReference>
<gene>
    <name evidence="1" type="ORF">PACLA_8A048162</name>
</gene>
<reference evidence="1" key="1">
    <citation type="submission" date="2020-04" db="EMBL/GenBank/DDBJ databases">
        <authorList>
            <person name="Alioto T."/>
            <person name="Alioto T."/>
            <person name="Gomez Garrido J."/>
        </authorList>
    </citation>
    <scope>NUCLEOTIDE SEQUENCE</scope>
    <source>
        <strain evidence="1">A484AB</strain>
    </source>
</reference>
<sequence>MLSVSFVLFGFVLVLTGHFGASNVLRETVSDERVKRAVNTPSGGITLNFGHGMRDFIVNGKGVGIYGQVCWAFIILLCIYGIGLV</sequence>
<comment type="caution">
    <text evidence="1">The sequence shown here is derived from an EMBL/GenBank/DDBJ whole genome shotgun (WGS) entry which is preliminary data.</text>
</comment>
<dbReference type="Proteomes" id="UP001152795">
    <property type="component" value="Unassembled WGS sequence"/>
</dbReference>
<proteinExistence type="predicted"/>